<dbReference type="EMBL" id="FUWY01000004">
    <property type="protein sequence ID" value="SJZ76488.1"/>
    <property type="molecule type" value="Genomic_DNA"/>
</dbReference>
<dbReference type="GO" id="GO:0006282">
    <property type="term" value="P:regulation of DNA repair"/>
    <property type="evidence" value="ECO:0007669"/>
    <property type="project" value="UniProtKB-UniRule"/>
</dbReference>
<keyword evidence="8" id="KW-0808">Transferase</keyword>
<evidence type="ECO:0000259" key="7">
    <source>
        <dbReference type="Pfam" id="PF13439"/>
    </source>
</evidence>
<proteinExistence type="inferred from homology"/>
<dbReference type="PANTHER" id="PTHR45947:SF3">
    <property type="entry name" value="SULFOQUINOVOSYL TRANSFERASE SQD2"/>
    <property type="match status" value="1"/>
</dbReference>
<accession>A0A1T4NCG2</accession>
<dbReference type="Gene3D" id="3.40.50.2000">
    <property type="entry name" value="Glycogen Phosphorylase B"/>
    <property type="match status" value="2"/>
</dbReference>
<dbReference type="Proteomes" id="UP000243297">
    <property type="component" value="Unassembled WGS sequence"/>
</dbReference>
<evidence type="ECO:0000256" key="4">
    <source>
        <dbReference type="ARBA" id="ARBA00022490"/>
    </source>
</evidence>
<dbReference type="GO" id="GO:0005737">
    <property type="term" value="C:cytoplasm"/>
    <property type="evidence" value="ECO:0007669"/>
    <property type="project" value="UniProtKB-SubCell"/>
</dbReference>
<dbReference type="GO" id="GO:0016758">
    <property type="term" value="F:hexosyltransferase activity"/>
    <property type="evidence" value="ECO:0007669"/>
    <property type="project" value="TreeGrafter"/>
</dbReference>
<comment type="function">
    <text evidence="5">Modulates RecA activity.</text>
</comment>
<dbReference type="AlphaFoldDB" id="A0A1T4NCG2"/>
<evidence type="ECO:0000256" key="3">
    <source>
        <dbReference type="ARBA" id="ARBA00018111"/>
    </source>
</evidence>
<evidence type="ECO:0000313" key="8">
    <source>
        <dbReference type="EMBL" id="SJZ76488.1"/>
    </source>
</evidence>
<dbReference type="InterPro" id="IPR001296">
    <property type="entry name" value="Glyco_trans_1"/>
</dbReference>
<evidence type="ECO:0000313" key="9">
    <source>
        <dbReference type="Proteomes" id="UP000243297"/>
    </source>
</evidence>
<dbReference type="STRING" id="118967.SAMN02745191_1557"/>
<feature type="domain" description="Glycosyl transferase family 1" evidence="6">
    <location>
        <begin position="200"/>
        <end position="365"/>
    </location>
</feature>
<dbReference type="InterPro" id="IPR036388">
    <property type="entry name" value="WH-like_DNA-bd_sf"/>
</dbReference>
<dbReference type="InterPro" id="IPR003783">
    <property type="entry name" value="Regulatory_RecX"/>
</dbReference>
<dbReference type="InterPro" id="IPR028098">
    <property type="entry name" value="Glyco_trans_4-like_N"/>
</dbReference>
<dbReference type="HAMAP" id="MF_01114">
    <property type="entry name" value="RecX"/>
    <property type="match status" value="1"/>
</dbReference>
<evidence type="ECO:0000256" key="5">
    <source>
        <dbReference type="HAMAP-Rule" id="MF_01114"/>
    </source>
</evidence>
<protein>
    <recommendedName>
        <fullName evidence="3 5">Regulatory protein RecX</fullName>
    </recommendedName>
</protein>
<keyword evidence="4 5" id="KW-0963">Cytoplasm</keyword>
<sequence>MRIGLFSDTYLPEINGVASSVHILREQLVKNGHKVYVITTKPENGIVEDDPYVLRLSGIELKKLYGYVLTSPIHISAYNEIKEINLDLVHAHTEFSVGIFARIVAKLQGLPLVSTYHTTYEDYTHYVNIINSDTVDKLAKKAVASLSRLYGDSSTEMIAPSQKTKDMLLRYGIKKTIYVVPTGLDLDRFNPKRTSVEKIKEIRSTYGVQDNETLVTFVGRVAQEKSIDFVIDGFTFVKKMGLPCKLLIVGAGPDDEILRQKVKELALEDMVKFAGKKPAIEIPSFYHASNCFVSASITETQGMTYIEALASGLPLFARPDNVLEELVVEDETGYYFKTPQELAEKLKEYLADSDDHKKQMVVNAIEKAKPYDSQEFYRKIYHVYESAIANYSQMYVIEQIKPKNDFIQIYLDSPSSESIKIIVSLDRYFNSGYRKGFKLSQEEIEELQKEEEGVKAYQSCIRKIAVKDRTRKEIYDWLTQNTTLEIDIINKIVEKLEEHGFIDDLKYAKNAVYSMKLTLTGENKIQRNLKKKGIPIEMIEEVMSEDDDTELTNAIKWAEKVKPSIKEKSVKMKKKILRQKLIIQGFSESIIDQVMNNLNFVDDERSEIDNLRKVANKAKKRYERKYSGFKLRNTVFRYCAAMGYDMEDIYVILDEMEWKDE</sequence>
<comment type="similarity">
    <text evidence="2 5">Belongs to the RecX family.</text>
</comment>
<dbReference type="InterPro" id="IPR050194">
    <property type="entry name" value="Glycosyltransferase_grp1"/>
</dbReference>
<evidence type="ECO:0000259" key="6">
    <source>
        <dbReference type="Pfam" id="PF00534"/>
    </source>
</evidence>
<organism evidence="8 9">
    <name type="scientific">Anaerorhabdus furcosa</name>
    <dbReference type="NCBI Taxonomy" id="118967"/>
    <lineage>
        <taxon>Bacteria</taxon>
        <taxon>Bacillati</taxon>
        <taxon>Bacillota</taxon>
        <taxon>Erysipelotrichia</taxon>
        <taxon>Erysipelotrichales</taxon>
        <taxon>Erysipelotrichaceae</taxon>
        <taxon>Anaerorhabdus</taxon>
    </lineage>
</organism>
<reference evidence="9" key="1">
    <citation type="submission" date="2017-02" db="EMBL/GenBank/DDBJ databases">
        <authorList>
            <person name="Varghese N."/>
            <person name="Submissions S."/>
        </authorList>
    </citation>
    <scope>NUCLEOTIDE SEQUENCE [LARGE SCALE GENOMIC DNA]</scope>
    <source>
        <strain evidence="9">ATCC 25662</strain>
    </source>
</reference>
<keyword evidence="9" id="KW-1185">Reference proteome</keyword>
<dbReference type="OrthoDB" id="9810929at2"/>
<name>A0A1T4NCG2_9FIRM</name>
<dbReference type="Pfam" id="PF00534">
    <property type="entry name" value="Glycos_transf_1"/>
    <property type="match status" value="1"/>
</dbReference>
<dbReference type="SUPFAM" id="SSF53756">
    <property type="entry name" value="UDP-Glycosyltransferase/glycogen phosphorylase"/>
    <property type="match status" value="1"/>
</dbReference>
<dbReference type="RefSeq" id="WP_078711956.1">
    <property type="nucleotide sequence ID" value="NZ_FUWY01000004.1"/>
</dbReference>
<comment type="subcellular location">
    <subcellularLocation>
        <location evidence="1 5">Cytoplasm</location>
    </subcellularLocation>
</comment>
<dbReference type="PANTHER" id="PTHR45947">
    <property type="entry name" value="SULFOQUINOVOSYL TRANSFERASE SQD2"/>
    <property type="match status" value="1"/>
</dbReference>
<dbReference type="Gene3D" id="1.10.10.10">
    <property type="entry name" value="Winged helix-like DNA-binding domain superfamily/Winged helix DNA-binding domain"/>
    <property type="match status" value="4"/>
</dbReference>
<evidence type="ECO:0000256" key="1">
    <source>
        <dbReference type="ARBA" id="ARBA00004496"/>
    </source>
</evidence>
<dbReference type="Pfam" id="PF13439">
    <property type="entry name" value="Glyco_transf_4"/>
    <property type="match status" value="1"/>
</dbReference>
<evidence type="ECO:0000256" key="2">
    <source>
        <dbReference type="ARBA" id="ARBA00009695"/>
    </source>
</evidence>
<feature type="domain" description="Glycosyltransferase subfamily 4-like N-terminal" evidence="7">
    <location>
        <begin position="14"/>
        <end position="188"/>
    </location>
</feature>
<gene>
    <name evidence="5" type="primary">recX</name>
    <name evidence="8" type="ORF">SAMN02745191_1557</name>
</gene>